<evidence type="ECO:0000259" key="14">
    <source>
        <dbReference type="Pfam" id="PF07522"/>
    </source>
</evidence>
<dbReference type="GO" id="GO:0006303">
    <property type="term" value="P:double-strand break repair via nonhomologous end joining"/>
    <property type="evidence" value="ECO:0007669"/>
    <property type="project" value="TreeGrafter"/>
</dbReference>
<dbReference type="InterPro" id="IPR036866">
    <property type="entry name" value="RibonucZ/Hydroxyglut_hydro"/>
</dbReference>
<evidence type="ECO:0000256" key="13">
    <source>
        <dbReference type="SAM" id="MobiDB-lite"/>
    </source>
</evidence>
<evidence type="ECO:0000313" key="16">
    <source>
        <dbReference type="Proteomes" id="UP000051952"/>
    </source>
</evidence>
<keyword evidence="16" id="KW-1185">Reference proteome</keyword>
<keyword evidence="5" id="KW-0227">DNA damage</keyword>
<dbReference type="GO" id="GO:0005634">
    <property type="term" value="C:nucleus"/>
    <property type="evidence" value="ECO:0007669"/>
    <property type="project" value="UniProtKB-SubCell"/>
</dbReference>
<dbReference type="OMA" id="QWEVTQR"/>
<dbReference type="GO" id="GO:0003684">
    <property type="term" value="F:damaged DNA binding"/>
    <property type="evidence" value="ECO:0007669"/>
    <property type="project" value="TreeGrafter"/>
</dbReference>
<dbReference type="OrthoDB" id="262529at2759"/>
<feature type="region of interest" description="Disordered" evidence="13">
    <location>
        <begin position="1"/>
        <end position="26"/>
    </location>
</feature>
<reference evidence="16" key="1">
    <citation type="submission" date="2015-09" db="EMBL/GenBank/DDBJ databases">
        <authorList>
            <consortium name="Pathogen Informatics"/>
        </authorList>
    </citation>
    <scope>NUCLEOTIDE SEQUENCE [LARGE SCALE GENOMIC DNA]</scope>
    <source>
        <strain evidence="16">Lake Konstanz</strain>
    </source>
</reference>
<keyword evidence="8" id="KW-0233">DNA recombination</keyword>
<evidence type="ECO:0000256" key="11">
    <source>
        <dbReference type="ARBA" id="ARBA00039759"/>
    </source>
</evidence>
<feature type="compositionally biased region" description="Basic and acidic residues" evidence="13">
    <location>
        <begin position="689"/>
        <end position="701"/>
    </location>
</feature>
<dbReference type="GO" id="GO:0006310">
    <property type="term" value="P:DNA recombination"/>
    <property type="evidence" value="ECO:0007669"/>
    <property type="project" value="UniProtKB-KW"/>
</dbReference>
<keyword evidence="10" id="KW-0539">Nucleus</keyword>
<proteinExistence type="inferred from homology"/>
<protein>
    <recommendedName>
        <fullName evidence="11">Protein artemis</fullName>
    </recommendedName>
    <alternativeName>
        <fullName evidence="12">DNA cross-link repair 1C protein</fullName>
    </alternativeName>
</protein>
<feature type="region of interest" description="Disordered" evidence="13">
    <location>
        <begin position="715"/>
        <end position="735"/>
    </location>
</feature>
<dbReference type="PANTHER" id="PTHR23240:SF8">
    <property type="entry name" value="PROTEIN ARTEMIS"/>
    <property type="match status" value="1"/>
</dbReference>
<dbReference type="Gene3D" id="3.60.15.10">
    <property type="entry name" value="Ribonuclease Z/Hydroxyacylglutathione hydrolase-like"/>
    <property type="match status" value="1"/>
</dbReference>
<dbReference type="InterPro" id="IPR011084">
    <property type="entry name" value="DRMBL"/>
</dbReference>
<keyword evidence="9" id="KW-0234">DNA repair</keyword>
<gene>
    <name evidence="15" type="ORF">BSAL_53445</name>
</gene>
<evidence type="ECO:0000256" key="4">
    <source>
        <dbReference type="ARBA" id="ARBA00022759"/>
    </source>
</evidence>
<accession>A0A0S4INP1</accession>
<evidence type="ECO:0000256" key="9">
    <source>
        <dbReference type="ARBA" id="ARBA00023204"/>
    </source>
</evidence>
<feature type="domain" description="DNA repair metallo-beta-lactamase" evidence="14">
    <location>
        <begin position="531"/>
        <end position="596"/>
    </location>
</feature>
<keyword evidence="3" id="KW-0540">Nuclease</keyword>
<sequence length="765" mass="84734">MDDVAQIVPQPPAETSESLPTARKPVTDEGIKSYMSSRVVLEHNNTAVLVDAFRFTSPYKGMKERELRDTVGSTPGLFDCVYFLSHYHSDHYTGLHPNWKYGRIFTGEVTGDLLVHHLGMPTDRVIRLKRNRSYRISLSQRKLLHEDEMAGGQEYCAEWSCTDSDVLQVTLINANHCPGAEMLIFKHAQCGTILHTGDFRYNGSTDTCPSVSKLWCPAPLLGDDPILKTLRNCVDVLFLDNTFCDPAFVFPRQEESFHTALQLIKDSILNQYYRKYTQRTVVVTSGDDDYNNIAGSEVQKCSCAQSGSNESKQKKCIHVAIMVGAYTIGKERIALAIREALCATPIGEVRLDAHPPVHVHTQKKRLLESTDFCGDHFSVISNSCVESKPSDVASEENVQEHIVSSQPRLLASSIDFVETEVDLKVLSDVIDSTSISISSTVSTKPGSKKAPFQRSSSTSTTTGSNLFNSLENLVDDQVSCFATIFLTPLQALSYPNLSSSAREDVSATPSGQHERPPRSLFIWDKCYLPLDLFDSVVCIEPTGWAAPKLQHKGPQIIARKCEKTSIPYSEHSSFPELLEFVGYLKPKKIVPTVSVEQFKKQEPRFLEACSKLQANYGVMTPLTRFAHLFRSQTHAGELLEAAGFTKPVSKPAPPTSFFASLTGSTDSLLDGDSKNGSEVQASRNSSHNNDSRDSELNNEIVRKRSREEVIVNEVAQQSAAAPSRNNAHQRTYSSLSRKKPGSVTIVDDDDDVVFISSTKVCIEVD</sequence>
<feature type="region of interest" description="Disordered" evidence="13">
    <location>
        <begin position="438"/>
        <end position="461"/>
    </location>
</feature>
<name>A0A0S4INP1_BODSA</name>
<evidence type="ECO:0000256" key="8">
    <source>
        <dbReference type="ARBA" id="ARBA00023172"/>
    </source>
</evidence>
<evidence type="ECO:0000256" key="7">
    <source>
        <dbReference type="ARBA" id="ARBA00022839"/>
    </source>
</evidence>
<organism evidence="15 16">
    <name type="scientific">Bodo saltans</name>
    <name type="common">Flagellated protozoan</name>
    <dbReference type="NCBI Taxonomy" id="75058"/>
    <lineage>
        <taxon>Eukaryota</taxon>
        <taxon>Discoba</taxon>
        <taxon>Euglenozoa</taxon>
        <taxon>Kinetoplastea</taxon>
        <taxon>Metakinetoplastina</taxon>
        <taxon>Eubodonida</taxon>
        <taxon>Bodonidae</taxon>
        <taxon>Bodo</taxon>
    </lineage>
</organism>
<feature type="region of interest" description="Disordered" evidence="13">
    <location>
        <begin position="669"/>
        <end position="701"/>
    </location>
</feature>
<evidence type="ECO:0000256" key="6">
    <source>
        <dbReference type="ARBA" id="ARBA00022801"/>
    </source>
</evidence>
<keyword evidence="4" id="KW-0255">Endonuclease</keyword>
<dbReference type="AlphaFoldDB" id="A0A0S4INP1"/>
<evidence type="ECO:0000256" key="3">
    <source>
        <dbReference type="ARBA" id="ARBA00022722"/>
    </source>
</evidence>
<evidence type="ECO:0000256" key="1">
    <source>
        <dbReference type="ARBA" id="ARBA00004123"/>
    </source>
</evidence>
<dbReference type="GO" id="GO:0036297">
    <property type="term" value="P:interstrand cross-link repair"/>
    <property type="evidence" value="ECO:0007669"/>
    <property type="project" value="TreeGrafter"/>
</dbReference>
<dbReference type="GO" id="GO:0035312">
    <property type="term" value="F:5'-3' DNA exonuclease activity"/>
    <property type="evidence" value="ECO:0007669"/>
    <property type="project" value="TreeGrafter"/>
</dbReference>
<dbReference type="PANTHER" id="PTHR23240">
    <property type="entry name" value="DNA CROSS-LINK REPAIR PROTEIN PSO2/SNM1-RELATED"/>
    <property type="match status" value="1"/>
</dbReference>
<dbReference type="Pfam" id="PF07522">
    <property type="entry name" value="DRMBL"/>
    <property type="match status" value="1"/>
</dbReference>
<dbReference type="GO" id="GO:0004519">
    <property type="term" value="F:endonuclease activity"/>
    <property type="evidence" value="ECO:0007669"/>
    <property type="project" value="UniProtKB-KW"/>
</dbReference>
<evidence type="ECO:0000256" key="12">
    <source>
        <dbReference type="ARBA" id="ARBA00042677"/>
    </source>
</evidence>
<dbReference type="SUPFAM" id="SSF56281">
    <property type="entry name" value="Metallo-hydrolase/oxidoreductase"/>
    <property type="match status" value="1"/>
</dbReference>
<comment type="similarity">
    <text evidence="2">Belongs to the DNA repair metallo-beta-lactamase (DRMBL) family.</text>
</comment>
<evidence type="ECO:0000313" key="15">
    <source>
        <dbReference type="EMBL" id="CUE71593.1"/>
    </source>
</evidence>
<evidence type="ECO:0000256" key="2">
    <source>
        <dbReference type="ARBA" id="ARBA00010304"/>
    </source>
</evidence>
<dbReference type="Proteomes" id="UP000051952">
    <property type="component" value="Unassembled WGS sequence"/>
</dbReference>
<keyword evidence="7" id="KW-0269">Exonuclease</keyword>
<evidence type="ECO:0000256" key="5">
    <source>
        <dbReference type="ARBA" id="ARBA00022763"/>
    </source>
</evidence>
<evidence type="ECO:0000256" key="10">
    <source>
        <dbReference type="ARBA" id="ARBA00023242"/>
    </source>
</evidence>
<dbReference type="VEuPathDB" id="TriTrypDB:BSAL_53445"/>
<comment type="subcellular location">
    <subcellularLocation>
        <location evidence="1">Nucleus</location>
    </subcellularLocation>
</comment>
<keyword evidence="6" id="KW-0378">Hydrolase</keyword>
<dbReference type="EMBL" id="CYKH01000110">
    <property type="protein sequence ID" value="CUE71593.1"/>
    <property type="molecule type" value="Genomic_DNA"/>
</dbReference>